<proteinExistence type="predicted"/>
<organism evidence="2 3">
    <name type="scientific">Actinoplanes italicus</name>
    <dbReference type="NCBI Taxonomy" id="113567"/>
    <lineage>
        <taxon>Bacteria</taxon>
        <taxon>Bacillati</taxon>
        <taxon>Actinomycetota</taxon>
        <taxon>Actinomycetes</taxon>
        <taxon>Micromonosporales</taxon>
        <taxon>Micromonosporaceae</taxon>
        <taxon>Actinoplanes</taxon>
    </lineage>
</organism>
<accession>A0A2T0KJB2</accession>
<reference evidence="2 3" key="1">
    <citation type="submission" date="2018-03" db="EMBL/GenBank/DDBJ databases">
        <title>Genomic Encyclopedia of Archaeal and Bacterial Type Strains, Phase II (KMG-II): from individual species to whole genera.</title>
        <authorList>
            <person name="Goeker M."/>
        </authorList>
    </citation>
    <scope>NUCLEOTIDE SEQUENCE [LARGE SCALE GENOMIC DNA]</scope>
    <source>
        <strain evidence="2 3">DSM 43146</strain>
    </source>
</reference>
<dbReference type="AlphaFoldDB" id="A0A2T0KJB2"/>
<gene>
    <name evidence="2" type="ORF">CLV67_103371</name>
</gene>
<evidence type="ECO:0000313" key="2">
    <source>
        <dbReference type="EMBL" id="PRX23622.1"/>
    </source>
</evidence>
<evidence type="ECO:0000313" key="3">
    <source>
        <dbReference type="Proteomes" id="UP000239415"/>
    </source>
</evidence>
<keyword evidence="3" id="KW-1185">Reference proteome</keyword>
<dbReference type="EMBL" id="PVMZ01000003">
    <property type="protein sequence ID" value="PRX23622.1"/>
    <property type="molecule type" value="Genomic_DNA"/>
</dbReference>
<name>A0A2T0KJB2_9ACTN</name>
<evidence type="ECO:0000256" key="1">
    <source>
        <dbReference type="SAM" id="MobiDB-lite"/>
    </source>
</evidence>
<comment type="caution">
    <text evidence="2">The sequence shown here is derived from an EMBL/GenBank/DDBJ whole genome shotgun (WGS) entry which is preliminary data.</text>
</comment>
<protein>
    <submittedName>
        <fullName evidence="2">Uncharacterized protein</fullName>
    </submittedName>
</protein>
<dbReference type="Proteomes" id="UP000239415">
    <property type="component" value="Unassembled WGS sequence"/>
</dbReference>
<feature type="region of interest" description="Disordered" evidence="1">
    <location>
        <begin position="131"/>
        <end position="154"/>
    </location>
</feature>
<sequence length="154" mass="16955">MTQPIIHHRPPATPALNCARTDDHPAHIWDGEPMTARTPQFWCDPADPLADRRLSRRAARQVASDEQVNTCAAKYFRPMPDNSLYASFAGLVEGVVTDKALTDEQRIAEIRTGLAALDLVIAEKRALVVPHGPVRPPYGSPERVTADNAEQVAR</sequence>
<dbReference type="RefSeq" id="WP_106316791.1">
    <property type="nucleotide sequence ID" value="NZ_BOMO01000042.1"/>
</dbReference>